<keyword evidence="2" id="KW-1185">Reference proteome</keyword>
<dbReference type="Proteomes" id="UP000214566">
    <property type="component" value="Unassembled WGS sequence"/>
</dbReference>
<accession>A0A238D7I3</accession>
<sequence>MNAQATSVADRESIPGSLIVACLSADEAAAVAAKLAQTQLELPDFRAFVE</sequence>
<evidence type="ECO:0000313" key="1">
    <source>
        <dbReference type="EMBL" id="SBP89094.1"/>
    </source>
</evidence>
<dbReference type="AlphaFoldDB" id="A0A238D7I3"/>
<protein>
    <submittedName>
        <fullName evidence="1">Uncharacterized protein</fullName>
    </submittedName>
</protein>
<evidence type="ECO:0000313" key="2">
    <source>
        <dbReference type="Proteomes" id="UP000214566"/>
    </source>
</evidence>
<organism evidence="1 2">
    <name type="scientific">Thiomonas delicata</name>
    <name type="common">Thiomonas cuprina</name>
    <dbReference type="NCBI Taxonomy" id="364030"/>
    <lineage>
        <taxon>Bacteria</taxon>
        <taxon>Pseudomonadati</taxon>
        <taxon>Pseudomonadota</taxon>
        <taxon>Betaproteobacteria</taxon>
        <taxon>Burkholderiales</taxon>
        <taxon>Thiomonas</taxon>
    </lineage>
</organism>
<dbReference type="EMBL" id="FLMQ01000056">
    <property type="protein sequence ID" value="SBP89094.1"/>
    <property type="molecule type" value="Genomic_DNA"/>
</dbReference>
<name>A0A238D7I3_THIDL</name>
<gene>
    <name evidence="1" type="ORF">THIARS_70714</name>
</gene>
<proteinExistence type="predicted"/>
<reference evidence="1 2" key="1">
    <citation type="submission" date="2016-06" db="EMBL/GenBank/DDBJ databases">
        <authorList>
            <person name="Kjaerup R.B."/>
            <person name="Dalgaard T.S."/>
            <person name="Juul-Madsen H.R."/>
        </authorList>
    </citation>
    <scope>NUCLEOTIDE SEQUENCE [LARGE SCALE GENOMIC DNA]</scope>
    <source>
        <strain evidence="1 2">DSM 16361</strain>
    </source>
</reference>